<keyword evidence="1" id="KW-1133">Transmembrane helix</keyword>
<feature type="transmembrane region" description="Helical" evidence="1">
    <location>
        <begin position="21"/>
        <end position="40"/>
    </location>
</feature>
<name>A0A2P2K0C5_RHIMU</name>
<keyword evidence="1" id="KW-0472">Membrane</keyword>
<dbReference type="EMBL" id="GGEC01018683">
    <property type="protein sequence ID" value="MBW99166.1"/>
    <property type="molecule type" value="Transcribed_RNA"/>
</dbReference>
<accession>A0A2P2K0C5</accession>
<organism evidence="2">
    <name type="scientific">Rhizophora mucronata</name>
    <name type="common">Asiatic mangrove</name>
    <dbReference type="NCBI Taxonomy" id="61149"/>
    <lineage>
        <taxon>Eukaryota</taxon>
        <taxon>Viridiplantae</taxon>
        <taxon>Streptophyta</taxon>
        <taxon>Embryophyta</taxon>
        <taxon>Tracheophyta</taxon>
        <taxon>Spermatophyta</taxon>
        <taxon>Magnoliopsida</taxon>
        <taxon>eudicotyledons</taxon>
        <taxon>Gunneridae</taxon>
        <taxon>Pentapetalae</taxon>
        <taxon>rosids</taxon>
        <taxon>fabids</taxon>
        <taxon>Malpighiales</taxon>
        <taxon>Rhizophoraceae</taxon>
        <taxon>Rhizophora</taxon>
    </lineage>
</organism>
<protein>
    <submittedName>
        <fullName evidence="2">Uncharacterized protein</fullName>
    </submittedName>
</protein>
<reference evidence="2" key="1">
    <citation type="submission" date="2018-02" db="EMBL/GenBank/DDBJ databases">
        <title>Rhizophora mucronata_Transcriptome.</title>
        <authorList>
            <person name="Meera S.P."/>
            <person name="Sreeshan A."/>
            <person name="Augustine A."/>
        </authorList>
    </citation>
    <scope>NUCLEOTIDE SEQUENCE</scope>
    <source>
        <tissue evidence="2">Leaf</tissue>
    </source>
</reference>
<evidence type="ECO:0000256" key="1">
    <source>
        <dbReference type="SAM" id="Phobius"/>
    </source>
</evidence>
<proteinExistence type="predicted"/>
<keyword evidence="1" id="KW-0812">Transmembrane</keyword>
<evidence type="ECO:0000313" key="2">
    <source>
        <dbReference type="EMBL" id="MBW99166.1"/>
    </source>
</evidence>
<sequence length="75" mass="8587">MFCDRAEVTCIFEDDSTILSFLWPAFFSKLNSSAFLRFLVIHLHLNATSRTVLSRNVAAIFMYLIIFGSSAYLEN</sequence>
<dbReference type="AlphaFoldDB" id="A0A2P2K0C5"/>
<feature type="transmembrane region" description="Helical" evidence="1">
    <location>
        <begin position="52"/>
        <end position="73"/>
    </location>
</feature>